<feature type="transmembrane region" description="Helical" evidence="1">
    <location>
        <begin position="183"/>
        <end position="201"/>
    </location>
</feature>
<keyword evidence="1" id="KW-1133">Transmembrane helix</keyword>
<feature type="transmembrane region" description="Helical" evidence="1">
    <location>
        <begin position="345"/>
        <end position="363"/>
    </location>
</feature>
<sequence>MSINSLLLNMSKRKCFLAAILINLFFLTICIAFGELRYGALDDYFMAAILTGAYGHDYNVHLYFVNALYGYALLPFYHLFPNVGWYYIGEMLSVFLSFTTISYVIIKKIDIKWGVVLATFFVACFAGDFYLSVQFTQCAAALSAAGMLTIAYSIGENRPRCYRLMALGGAFLFWGSLMRWDAFLMGMPFFALGLLLQFKNCWNKRHSLIISFIVTMLAIFAVHQWDRNLYKTPEYKTYGEFQGPRSFFGDGNNYNKNAAYEDLEELGKSGMDLHYAVTWTFYDPNVYSVDQLKKLIKVVDRYMNPANLSFLPLKLIDALQSLAKTPMFWAWLIFAIMLQCMKGRGIVYSWLSLIVLMCLMGYLLGIQRLIYRVETGLFLYSCCMAIPFFKKLETSISTKLCVSILFIICGMNMMAYASMGDIVRDSQTGKEKDLHPATDTTDFATIYKYIDSNSDKFYMPSTYINMLFAEHLKSQYAPTPIGRFRNFVSLGYWTPYLPEITESLREFGIENPMRDIVMDDVVVIGEGSLCGYLQRHYYDSVAVDTVAAFDDIIFYKYRLVKKGVNND</sequence>
<evidence type="ECO:0008006" key="4">
    <source>
        <dbReference type="Google" id="ProtNLM"/>
    </source>
</evidence>
<feature type="transmembrane region" description="Helical" evidence="1">
    <location>
        <begin position="84"/>
        <end position="106"/>
    </location>
</feature>
<keyword evidence="1" id="KW-0472">Membrane</keyword>
<evidence type="ECO:0000256" key="1">
    <source>
        <dbReference type="SAM" id="Phobius"/>
    </source>
</evidence>
<dbReference type="Proteomes" id="UP000255423">
    <property type="component" value="Unassembled WGS sequence"/>
</dbReference>
<protein>
    <recommendedName>
        <fullName evidence="4">Glycosyltransferase RgtA/B/C/D-like domain-containing protein</fullName>
    </recommendedName>
</protein>
<proteinExistence type="predicted"/>
<feature type="transmembrane region" description="Helical" evidence="1">
    <location>
        <begin position="369"/>
        <end position="388"/>
    </location>
</feature>
<gene>
    <name evidence="2" type="ORF">SAMN05661053_1441</name>
</gene>
<dbReference type="RefSeq" id="WP_109572646.1">
    <property type="nucleotide sequence ID" value="NZ_UHJL01000002.1"/>
</dbReference>
<feature type="transmembrane region" description="Helical" evidence="1">
    <location>
        <begin position="400"/>
        <end position="419"/>
    </location>
</feature>
<dbReference type="EMBL" id="UHJL01000002">
    <property type="protein sequence ID" value="SUQ24050.1"/>
    <property type="molecule type" value="Genomic_DNA"/>
</dbReference>
<name>A0A380S5F1_FIBSU</name>
<evidence type="ECO:0000313" key="2">
    <source>
        <dbReference type="EMBL" id="SUQ24050.1"/>
    </source>
</evidence>
<dbReference type="AlphaFoldDB" id="A0A380S5F1"/>
<accession>A0A380S5F1</accession>
<feature type="transmembrane region" description="Helical" evidence="1">
    <location>
        <begin position="318"/>
        <end position="338"/>
    </location>
</feature>
<evidence type="ECO:0000313" key="3">
    <source>
        <dbReference type="Proteomes" id="UP000255423"/>
    </source>
</evidence>
<reference evidence="2 3" key="1">
    <citation type="submission" date="2017-08" db="EMBL/GenBank/DDBJ databases">
        <authorList>
            <person name="de Groot N.N."/>
        </authorList>
    </citation>
    <scope>NUCLEOTIDE SEQUENCE [LARGE SCALE GENOMIC DNA]</scope>
    <source>
        <strain evidence="2 3">HM2</strain>
    </source>
</reference>
<feature type="transmembrane region" description="Helical" evidence="1">
    <location>
        <begin position="208"/>
        <end position="225"/>
    </location>
</feature>
<organism evidence="2 3">
    <name type="scientific">Fibrobacter succinogenes</name>
    <name type="common">Bacteroides succinogenes</name>
    <dbReference type="NCBI Taxonomy" id="833"/>
    <lineage>
        <taxon>Bacteria</taxon>
        <taxon>Pseudomonadati</taxon>
        <taxon>Fibrobacterota</taxon>
        <taxon>Fibrobacteria</taxon>
        <taxon>Fibrobacterales</taxon>
        <taxon>Fibrobacteraceae</taxon>
        <taxon>Fibrobacter</taxon>
    </lineage>
</organism>
<keyword evidence="1" id="KW-0812">Transmembrane</keyword>
<feature type="transmembrane region" description="Helical" evidence="1">
    <location>
        <begin position="113"/>
        <end position="131"/>
    </location>
</feature>